<protein>
    <recommendedName>
        <fullName evidence="2">Conserved Oligomeric Golgi complex subunit 6 C-terminal domain-containing protein</fullName>
    </recommendedName>
</protein>
<evidence type="ECO:0000259" key="2">
    <source>
        <dbReference type="Pfam" id="PF20653"/>
    </source>
</evidence>
<accession>A0ABN9S1Q8</accession>
<gene>
    <name evidence="3" type="ORF">PCOR1329_LOCUS25732</name>
</gene>
<name>A0ABN9S1Q8_9DINO</name>
<dbReference type="InterPro" id="IPR048369">
    <property type="entry name" value="COG6_C"/>
</dbReference>
<evidence type="ECO:0000313" key="3">
    <source>
        <dbReference type="EMBL" id="CAK0825662.1"/>
    </source>
</evidence>
<reference evidence="3" key="1">
    <citation type="submission" date="2023-10" db="EMBL/GenBank/DDBJ databases">
        <authorList>
            <person name="Chen Y."/>
            <person name="Shah S."/>
            <person name="Dougan E. K."/>
            <person name="Thang M."/>
            <person name="Chan C."/>
        </authorList>
    </citation>
    <scope>NUCLEOTIDE SEQUENCE [LARGE SCALE GENOMIC DNA]</scope>
</reference>
<dbReference type="Proteomes" id="UP001189429">
    <property type="component" value="Unassembled WGS sequence"/>
</dbReference>
<dbReference type="PANTHER" id="PTHR21506:SF0">
    <property type="entry name" value="CONSERVED OLIGOMERIC GOLGI COMPLEX SUBUNIT 6"/>
    <property type="match status" value="1"/>
</dbReference>
<dbReference type="InterPro" id="IPR010490">
    <property type="entry name" value="COG6"/>
</dbReference>
<feature type="compositionally biased region" description="Basic residues" evidence="1">
    <location>
        <begin position="253"/>
        <end position="269"/>
    </location>
</feature>
<dbReference type="Pfam" id="PF20653">
    <property type="entry name" value="COG6_C"/>
    <property type="match status" value="1"/>
</dbReference>
<feature type="domain" description="Conserved Oligomeric Golgi complex subunit 6 C-terminal" evidence="2">
    <location>
        <begin position="8"/>
        <end position="221"/>
    </location>
</feature>
<evidence type="ECO:0000313" key="4">
    <source>
        <dbReference type="Proteomes" id="UP001189429"/>
    </source>
</evidence>
<dbReference type="PANTHER" id="PTHR21506">
    <property type="entry name" value="COMPONENT OF OLIGOMERIC GOLGI COMPLEX 6"/>
    <property type="match status" value="1"/>
</dbReference>
<sequence>MLSTCGQQTSGIDILHETSEILEASYERMFVWVQQQCRGPRSAAVTKGSSTELDTPAGATLKRVLALLKERPVYFNHCVRDIARVRQQALVQRFFEALSQGDASIGTKPIELQACDPVRYVSDMLAWIHVATAAERETVAVLMGSVAASTASPSSEGTEGAGAGDAGLTLVSFEDILDFTLEGLVPPFSNRVKQVLEAQPSIVMVYKVSQVFAFYANTLEDDPPARSVPGMAPSRPCAGTCATAPSRPSWTCGRRRRRGSARTRRRGRLRVGAGGAALRRRGREHPQRGAAHLQ</sequence>
<proteinExistence type="predicted"/>
<organism evidence="3 4">
    <name type="scientific">Prorocentrum cordatum</name>
    <dbReference type="NCBI Taxonomy" id="2364126"/>
    <lineage>
        <taxon>Eukaryota</taxon>
        <taxon>Sar</taxon>
        <taxon>Alveolata</taxon>
        <taxon>Dinophyceae</taxon>
        <taxon>Prorocentrales</taxon>
        <taxon>Prorocentraceae</taxon>
        <taxon>Prorocentrum</taxon>
    </lineage>
</organism>
<evidence type="ECO:0000256" key="1">
    <source>
        <dbReference type="SAM" id="MobiDB-lite"/>
    </source>
</evidence>
<dbReference type="EMBL" id="CAUYUJ010009025">
    <property type="protein sequence ID" value="CAK0825662.1"/>
    <property type="molecule type" value="Genomic_DNA"/>
</dbReference>
<comment type="caution">
    <text evidence="3">The sequence shown here is derived from an EMBL/GenBank/DDBJ whole genome shotgun (WGS) entry which is preliminary data.</text>
</comment>
<keyword evidence="4" id="KW-1185">Reference proteome</keyword>
<feature type="region of interest" description="Disordered" evidence="1">
    <location>
        <begin position="246"/>
        <end position="294"/>
    </location>
</feature>